<dbReference type="InterPro" id="IPR057326">
    <property type="entry name" value="KR_dom"/>
</dbReference>
<dbReference type="PROSITE" id="PS00061">
    <property type="entry name" value="ADH_SHORT"/>
    <property type="match status" value="1"/>
</dbReference>
<sequence>MSKPLNGHVVAITGGARGIGLATATHLAALGAKVVIGDIDEAELPNASLASGAVAHARVDVTDRDSFAAFLDLVEREAGPLTVLVNNAGIMPVGRVIDEPEHIARRMVEINVLGVITGTKLALERMLPRRSGHIINIASLAGEYQFPGLATYCATKHAVLGFTDTVRKEVRDDGISVCAVLPTLTNTQLGSGASGIRGVRVPEPEEIAAAIERQIRKPVPRLRVTRLAGVLVQSQHYLPPFVYEAISRVLRAETMFISGIDANVRRVYEERIRSS</sequence>
<evidence type="ECO:0000256" key="3">
    <source>
        <dbReference type="RuleBase" id="RU000363"/>
    </source>
</evidence>
<dbReference type="SMART" id="SM00822">
    <property type="entry name" value="PKS_KR"/>
    <property type="match status" value="1"/>
</dbReference>
<organism evidence="5 6">
    <name type="scientific">Lolliginicoccus lacisalsi</name>
    <dbReference type="NCBI Taxonomy" id="2742202"/>
    <lineage>
        <taxon>Bacteria</taxon>
        <taxon>Bacillati</taxon>
        <taxon>Actinomycetota</taxon>
        <taxon>Actinomycetes</taxon>
        <taxon>Mycobacteriales</taxon>
        <taxon>Hoyosellaceae</taxon>
        <taxon>Lolliginicoccus</taxon>
    </lineage>
</organism>
<dbReference type="Pfam" id="PF00106">
    <property type="entry name" value="adh_short"/>
    <property type="match status" value="1"/>
</dbReference>
<dbReference type="InterPro" id="IPR002347">
    <property type="entry name" value="SDR_fam"/>
</dbReference>
<dbReference type="AlphaFoldDB" id="A0A927JD78"/>
<dbReference type="CDD" id="cd05233">
    <property type="entry name" value="SDR_c"/>
    <property type="match status" value="1"/>
</dbReference>
<evidence type="ECO:0000259" key="4">
    <source>
        <dbReference type="SMART" id="SM00822"/>
    </source>
</evidence>
<dbReference type="PRINTS" id="PR00081">
    <property type="entry name" value="GDHRDH"/>
</dbReference>
<evidence type="ECO:0000256" key="2">
    <source>
        <dbReference type="ARBA" id="ARBA00023002"/>
    </source>
</evidence>
<keyword evidence="6" id="KW-1185">Reference proteome</keyword>
<dbReference type="Gene3D" id="3.40.50.720">
    <property type="entry name" value="NAD(P)-binding Rossmann-like Domain"/>
    <property type="match status" value="1"/>
</dbReference>
<dbReference type="InterPro" id="IPR020904">
    <property type="entry name" value="Sc_DH/Rdtase_CS"/>
</dbReference>
<evidence type="ECO:0000313" key="5">
    <source>
        <dbReference type="EMBL" id="MBD8506881.1"/>
    </source>
</evidence>
<comment type="caution">
    <text evidence="5">The sequence shown here is derived from an EMBL/GenBank/DDBJ whole genome shotgun (WGS) entry which is preliminary data.</text>
</comment>
<dbReference type="PANTHER" id="PTHR24322">
    <property type="entry name" value="PKSB"/>
    <property type="match status" value="1"/>
</dbReference>
<evidence type="ECO:0000256" key="1">
    <source>
        <dbReference type="ARBA" id="ARBA00006484"/>
    </source>
</evidence>
<proteinExistence type="inferred from homology"/>
<comment type="similarity">
    <text evidence="1 3">Belongs to the short-chain dehydrogenases/reductases (SDR) family.</text>
</comment>
<gene>
    <name evidence="5" type="ORF">HT102_10310</name>
</gene>
<dbReference type="EMBL" id="JACYWE010000005">
    <property type="protein sequence ID" value="MBD8506881.1"/>
    <property type="molecule type" value="Genomic_DNA"/>
</dbReference>
<dbReference type="RefSeq" id="WP_192039333.1">
    <property type="nucleotide sequence ID" value="NZ_JACYWE010000005.1"/>
</dbReference>
<protein>
    <submittedName>
        <fullName evidence="5">SDR family oxidoreductase</fullName>
    </submittedName>
</protein>
<dbReference type="NCBIfam" id="NF005878">
    <property type="entry name" value="PRK07825.1"/>
    <property type="match status" value="1"/>
</dbReference>
<dbReference type="InterPro" id="IPR036291">
    <property type="entry name" value="NAD(P)-bd_dom_sf"/>
</dbReference>
<keyword evidence="2" id="KW-0560">Oxidoreductase</keyword>
<dbReference type="PRINTS" id="PR00080">
    <property type="entry name" value="SDRFAMILY"/>
</dbReference>
<accession>A0A927JD78</accession>
<name>A0A927JD78_9ACTN</name>
<feature type="domain" description="Ketoreductase" evidence="4">
    <location>
        <begin position="8"/>
        <end position="183"/>
    </location>
</feature>
<reference evidence="5" key="1">
    <citation type="submission" date="2020-09" db="EMBL/GenBank/DDBJ databases">
        <title>Hoyosella lacisalsi sp. nov., a halotolerant actinobacterium isolated from soil of Lake Gudzhirganskoe.</title>
        <authorList>
            <person name="Yang Q."/>
            <person name="Guo P.Y."/>
            <person name="Liu S.W."/>
            <person name="Li F.N."/>
            <person name="Sun C.H."/>
        </authorList>
    </citation>
    <scope>NUCLEOTIDE SEQUENCE</scope>
    <source>
        <strain evidence="5">G463</strain>
    </source>
</reference>
<dbReference type="PANTHER" id="PTHR24322:SF736">
    <property type="entry name" value="RETINOL DEHYDROGENASE 10"/>
    <property type="match status" value="1"/>
</dbReference>
<evidence type="ECO:0000313" key="6">
    <source>
        <dbReference type="Proteomes" id="UP000642993"/>
    </source>
</evidence>
<dbReference type="SUPFAM" id="SSF51735">
    <property type="entry name" value="NAD(P)-binding Rossmann-fold domains"/>
    <property type="match status" value="1"/>
</dbReference>
<dbReference type="GO" id="GO:0016616">
    <property type="term" value="F:oxidoreductase activity, acting on the CH-OH group of donors, NAD or NADP as acceptor"/>
    <property type="evidence" value="ECO:0007669"/>
    <property type="project" value="TreeGrafter"/>
</dbReference>
<dbReference type="Proteomes" id="UP000642993">
    <property type="component" value="Unassembled WGS sequence"/>
</dbReference>